<keyword evidence="4 9" id="KW-0812">Transmembrane</keyword>
<feature type="transmembrane region" description="Helical" evidence="9">
    <location>
        <begin position="128"/>
        <end position="150"/>
    </location>
</feature>
<dbReference type="AlphaFoldDB" id="A0A9D5D9L8"/>
<evidence type="ECO:0000256" key="3">
    <source>
        <dbReference type="ARBA" id="ARBA00022597"/>
    </source>
</evidence>
<feature type="transmembrane region" description="Helical" evidence="9">
    <location>
        <begin position="90"/>
        <end position="116"/>
    </location>
</feature>
<feature type="transmembrane region" description="Helical" evidence="9">
    <location>
        <begin position="204"/>
        <end position="225"/>
    </location>
</feature>
<evidence type="ECO:0000256" key="4">
    <source>
        <dbReference type="ARBA" id="ARBA00022692"/>
    </source>
</evidence>
<evidence type="ECO:0000256" key="5">
    <source>
        <dbReference type="ARBA" id="ARBA00022847"/>
    </source>
</evidence>
<keyword evidence="7 9" id="KW-0472">Membrane</keyword>
<keyword evidence="2" id="KW-0813">Transport</keyword>
<dbReference type="OrthoDB" id="28755at2759"/>
<feature type="transmembrane region" description="Helical" evidence="9">
    <location>
        <begin position="171"/>
        <end position="192"/>
    </location>
</feature>
<organism evidence="10 11">
    <name type="scientific">Dioscorea zingiberensis</name>
    <dbReference type="NCBI Taxonomy" id="325984"/>
    <lineage>
        <taxon>Eukaryota</taxon>
        <taxon>Viridiplantae</taxon>
        <taxon>Streptophyta</taxon>
        <taxon>Embryophyta</taxon>
        <taxon>Tracheophyta</taxon>
        <taxon>Spermatophyta</taxon>
        <taxon>Magnoliopsida</taxon>
        <taxon>Liliopsida</taxon>
        <taxon>Dioscoreales</taxon>
        <taxon>Dioscoreaceae</taxon>
        <taxon>Dioscorea</taxon>
    </lineage>
</organism>
<keyword evidence="5" id="KW-0769">Symport</keyword>
<feature type="transmembrane region" description="Helical" evidence="9">
    <location>
        <begin position="45"/>
        <end position="69"/>
    </location>
</feature>
<reference evidence="10" key="1">
    <citation type="submission" date="2021-03" db="EMBL/GenBank/DDBJ databases">
        <authorList>
            <person name="Li Z."/>
            <person name="Yang C."/>
        </authorList>
    </citation>
    <scope>NUCLEOTIDE SEQUENCE</scope>
    <source>
        <strain evidence="10">Dzin_1.0</strain>
        <tissue evidence="10">Leaf</tissue>
    </source>
</reference>
<gene>
    <name evidence="10" type="ORF">J5N97_005760</name>
</gene>
<evidence type="ECO:0000313" key="10">
    <source>
        <dbReference type="EMBL" id="KAJ0987404.1"/>
    </source>
</evidence>
<protein>
    <submittedName>
        <fullName evidence="10">Uncharacterized protein</fullName>
    </submittedName>
</protein>
<evidence type="ECO:0000256" key="9">
    <source>
        <dbReference type="SAM" id="Phobius"/>
    </source>
</evidence>
<comment type="subcellular location">
    <subcellularLocation>
        <location evidence="1">Membrane</location>
        <topology evidence="1">Multi-pass membrane protein</topology>
    </subcellularLocation>
</comment>
<feature type="region of interest" description="Disordered" evidence="8">
    <location>
        <begin position="1"/>
        <end position="21"/>
    </location>
</feature>
<dbReference type="GO" id="GO:0008506">
    <property type="term" value="F:sucrose:proton symporter activity"/>
    <property type="evidence" value="ECO:0007669"/>
    <property type="project" value="TreeGrafter"/>
</dbReference>
<feature type="compositionally biased region" description="Basic and acidic residues" evidence="8">
    <location>
        <begin position="1"/>
        <end position="12"/>
    </location>
</feature>
<reference evidence="10" key="2">
    <citation type="journal article" date="2022" name="Hortic Res">
        <title>The genome of Dioscorea zingiberensis sheds light on the biosynthesis, origin and evolution of the medicinally important diosgenin saponins.</title>
        <authorList>
            <person name="Li Y."/>
            <person name="Tan C."/>
            <person name="Li Z."/>
            <person name="Guo J."/>
            <person name="Li S."/>
            <person name="Chen X."/>
            <person name="Wang C."/>
            <person name="Dai X."/>
            <person name="Yang H."/>
            <person name="Song W."/>
            <person name="Hou L."/>
            <person name="Xu J."/>
            <person name="Tong Z."/>
            <person name="Xu A."/>
            <person name="Yuan X."/>
            <person name="Wang W."/>
            <person name="Yang Q."/>
            <person name="Chen L."/>
            <person name="Sun Z."/>
            <person name="Wang K."/>
            <person name="Pan B."/>
            <person name="Chen J."/>
            <person name="Bao Y."/>
            <person name="Liu F."/>
            <person name="Qi X."/>
            <person name="Gang D.R."/>
            <person name="Wen J."/>
            <person name="Li J."/>
        </authorList>
    </citation>
    <scope>NUCLEOTIDE SEQUENCE</scope>
    <source>
        <strain evidence="10">Dzin_1.0</strain>
    </source>
</reference>
<evidence type="ECO:0000256" key="6">
    <source>
        <dbReference type="ARBA" id="ARBA00022989"/>
    </source>
</evidence>
<evidence type="ECO:0000256" key="2">
    <source>
        <dbReference type="ARBA" id="ARBA00022448"/>
    </source>
</evidence>
<evidence type="ECO:0000313" key="11">
    <source>
        <dbReference type="Proteomes" id="UP001085076"/>
    </source>
</evidence>
<evidence type="ECO:0000256" key="7">
    <source>
        <dbReference type="ARBA" id="ARBA00023136"/>
    </source>
</evidence>
<proteinExistence type="predicted"/>
<comment type="caution">
    <text evidence="10">The sequence shown here is derived from an EMBL/GenBank/DDBJ whole genome shotgun (WGS) entry which is preliminary data.</text>
</comment>
<evidence type="ECO:0000256" key="8">
    <source>
        <dbReference type="SAM" id="MobiDB-lite"/>
    </source>
</evidence>
<name>A0A9D5D9L8_9LILI</name>
<accession>A0A9D5D9L8</accession>
<dbReference type="EMBL" id="JAGGNH010000001">
    <property type="protein sequence ID" value="KAJ0987404.1"/>
    <property type="molecule type" value="Genomic_DNA"/>
</dbReference>
<keyword evidence="6 9" id="KW-1133">Transmembrane helix</keyword>
<dbReference type="PANTHER" id="PTHR19432:SF64">
    <property type="entry name" value="SUCROSE TRANSPORT PROTEIN SUT1"/>
    <property type="match status" value="1"/>
</dbReference>
<keyword evidence="3" id="KW-0762">Sugar transport</keyword>
<dbReference type="Proteomes" id="UP001085076">
    <property type="component" value="Miscellaneous, Linkage group lg01"/>
</dbReference>
<evidence type="ECO:0000256" key="1">
    <source>
        <dbReference type="ARBA" id="ARBA00004141"/>
    </source>
</evidence>
<dbReference type="GO" id="GO:0016020">
    <property type="term" value="C:membrane"/>
    <property type="evidence" value="ECO:0007669"/>
    <property type="project" value="UniProtKB-SubCell"/>
</dbReference>
<sequence>MEVELMEPKDVESSASSEDGVPAAPASLMRIILSSMVAAGVQYGWALQFALLTSYVQVLVIGFSSDIGYALGDTKEHCSVYTGKRWNATIVYVVGFWMLDFSNNTVLIVLGISSLLLEPMSRKLTTRIVWAISNFILFLAFTLMVIVSIWSTNNYSDDATKQVKVNGRVRVAALLIFAALGFPLSVIISLSAGPWDSLFHKGNLPAFSMASFFAFISSFVAYFILPKVADSGFSGFSASH</sequence>
<dbReference type="PANTHER" id="PTHR19432">
    <property type="entry name" value="SUGAR TRANSPORTER"/>
    <property type="match status" value="1"/>
</dbReference>
<keyword evidence="11" id="KW-1185">Reference proteome</keyword>